<accession>K5UTB1</accession>
<dbReference type="KEGG" id="pco:PHACADRAFT_259369"/>
<dbReference type="Proteomes" id="UP000008370">
    <property type="component" value="Unassembled WGS sequence"/>
</dbReference>
<dbReference type="OrthoDB" id="10512298at2759"/>
<keyword evidence="2" id="KW-1185">Reference proteome</keyword>
<dbReference type="RefSeq" id="XP_007397887.1">
    <property type="nucleotide sequence ID" value="XM_007397825.1"/>
</dbReference>
<organism evidence="1 2">
    <name type="scientific">Phanerochaete carnosa (strain HHB-10118-sp)</name>
    <name type="common">White-rot fungus</name>
    <name type="synonym">Peniophora carnosa</name>
    <dbReference type="NCBI Taxonomy" id="650164"/>
    <lineage>
        <taxon>Eukaryota</taxon>
        <taxon>Fungi</taxon>
        <taxon>Dikarya</taxon>
        <taxon>Basidiomycota</taxon>
        <taxon>Agaricomycotina</taxon>
        <taxon>Agaricomycetes</taxon>
        <taxon>Polyporales</taxon>
        <taxon>Phanerochaetaceae</taxon>
        <taxon>Phanerochaete</taxon>
    </lineage>
</organism>
<dbReference type="AlphaFoldDB" id="K5UTB1"/>
<evidence type="ECO:0000313" key="1">
    <source>
        <dbReference type="EMBL" id="EKM53191.1"/>
    </source>
</evidence>
<dbReference type="InParanoid" id="K5UTB1"/>
<dbReference type="GeneID" id="18917401"/>
<name>K5UTB1_PHACS</name>
<protein>
    <submittedName>
        <fullName evidence="1">Uncharacterized protein</fullName>
    </submittedName>
</protein>
<gene>
    <name evidence="1" type="ORF">PHACADRAFT_259369</name>
</gene>
<proteinExistence type="predicted"/>
<dbReference type="EMBL" id="JH930474">
    <property type="protein sequence ID" value="EKM53191.1"/>
    <property type="molecule type" value="Genomic_DNA"/>
</dbReference>
<evidence type="ECO:0000313" key="2">
    <source>
        <dbReference type="Proteomes" id="UP000008370"/>
    </source>
</evidence>
<sequence length="166" mass="18987">MSPTSATSREQVSARKIAQLMAAADVEVLRRQLHLLKKNRGYLSFAVPDGALFVHTFEEMFRMALEIGSHNTLTIWLLRCSKPEEQWPAFADIVKMIRFLHHQLDLMEEPAEDDSVERYMIDFDEALQIVQYLTAVIQDFGQGRPPSPMPQGLATRFPAVRRRAST</sequence>
<dbReference type="HOGENOM" id="CLU_1603332_0_0_1"/>
<reference evidence="1 2" key="1">
    <citation type="journal article" date="2012" name="BMC Genomics">
        <title>Comparative genomics of the white-rot fungi, Phanerochaete carnosa and P. chrysosporium, to elucidate the genetic basis of the distinct wood types they colonize.</title>
        <authorList>
            <person name="Suzuki H."/>
            <person name="MacDonald J."/>
            <person name="Syed K."/>
            <person name="Salamov A."/>
            <person name="Hori C."/>
            <person name="Aerts A."/>
            <person name="Henrissat B."/>
            <person name="Wiebenga A."/>
            <person name="vanKuyk P.A."/>
            <person name="Barry K."/>
            <person name="Lindquist E."/>
            <person name="LaButti K."/>
            <person name="Lapidus A."/>
            <person name="Lucas S."/>
            <person name="Coutinho P."/>
            <person name="Gong Y."/>
            <person name="Samejima M."/>
            <person name="Mahadevan R."/>
            <person name="Abou-Zaid M."/>
            <person name="de Vries R.P."/>
            <person name="Igarashi K."/>
            <person name="Yadav J.S."/>
            <person name="Grigoriev I.V."/>
            <person name="Master E.R."/>
        </authorList>
    </citation>
    <scope>NUCLEOTIDE SEQUENCE [LARGE SCALE GENOMIC DNA]</scope>
    <source>
        <strain evidence="1 2">HHB-10118-sp</strain>
    </source>
</reference>